<dbReference type="AlphaFoldDB" id="A0A9Q3ER31"/>
<feature type="compositionally biased region" description="Polar residues" evidence="2">
    <location>
        <begin position="94"/>
        <end position="110"/>
    </location>
</feature>
<keyword evidence="4" id="KW-1185">Reference proteome</keyword>
<evidence type="ECO:0000256" key="1">
    <source>
        <dbReference type="ARBA" id="ARBA00022664"/>
    </source>
</evidence>
<feature type="non-terminal residue" evidence="3">
    <location>
        <position position="122"/>
    </location>
</feature>
<accession>A0A9Q3ER31</accession>
<dbReference type="InterPro" id="IPR036875">
    <property type="entry name" value="Znf_CCHC_sf"/>
</dbReference>
<feature type="region of interest" description="Disordered" evidence="2">
    <location>
        <begin position="1"/>
        <end position="23"/>
    </location>
</feature>
<dbReference type="Proteomes" id="UP000765509">
    <property type="component" value="Unassembled WGS sequence"/>
</dbReference>
<comment type="caution">
    <text evidence="3">The sequence shown here is derived from an EMBL/GenBank/DDBJ whole genome shotgun (WGS) entry which is preliminary data.</text>
</comment>
<dbReference type="SUPFAM" id="SSF57756">
    <property type="entry name" value="Retrovirus zinc finger-like domains"/>
    <property type="match status" value="1"/>
</dbReference>
<reference evidence="3" key="1">
    <citation type="submission" date="2021-03" db="EMBL/GenBank/DDBJ databases">
        <title>Draft genome sequence of rust myrtle Austropuccinia psidii MF-1, a brazilian biotype.</title>
        <authorList>
            <person name="Quecine M.C."/>
            <person name="Pachon D.M.R."/>
            <person name="Bonatelli M.L."/>
            <person name="Correr F.H."/>
            <person name="Franceschini L.M."/>
            <person name="Leite T.F."/>
            <person name="Margarido G.R.A."/>
            <person name="Almeida C.A."/>
            <person name="Ferrarezi J.A."/>
            <person name="Labate C.A."/>
        </authorList>
    </citation>
    <scope>NUCLEOTIDE SEQUENCE</scope>
    <source>
        <strain evidence="3">MF-1</strain>
    </source>
</reference>
<evidence type="ECO:0000313" key="4">
    <source>
        <dbReference type="Proteomes" id="UP000765509"/>
    </source>
</evidence>
<sequence>SQQIDLSNRYRKNAKPSRYPHPSMRPAAWATKWLSPEHPCTYCFQWGHWAMDCPRKSAGKPPIEDPSFRYCKSEFVSHPALVSLEAEDQGNANIASIGASTGDSNEASSSWHRDDKIMYPGW</sequence>
<gene>
    <name evidence="3" type="ORF">O181_066516</name>
</gene>
<dbReference type="Gene3D" id="4.10.60.10">
    <property type="entry name" value="Zinc finger, CCHC-type"/>
    <property type="match status" value="1"/>
</dbReference>
<organism evidence="3 4">
    <name type="scientific">Austropuccinia psidii MF-1</name>
    <dbReference type="NCBI Taxonomy" id="1389203"/>
    <lineage>
        <taxon>Eukaryota</taxon>
        <taxon>Fungi</taxon>
        <taxon>Dikarya</taxon>
        <taxon>Basidiomycota</taxon>
        <taxon>Pucciniomycotina</taxon>
        <taxon>Pucciniomycetes</taxon>
        <taxon>Pucciniales</taxon>
        <taxon>Sphaerophragmiaceae</taxon>
        <taxon>Austropuccinia</taxon>
    </lineage>
</organism>
<dbReference type="GO" id="GO:0008270">
    <property type="term" value="F:zinc ion binding"/>
    <property type="evidence" value="ECO:0007669"/>
    <property type="project" value="InterPro"/>
</dbReference>
<evidence type="ECO:0008006" key="5">
    <source>
        <dbReference type="Google" id="ProtNLM"/>
    </source>
</evidence>
<evidence type="ECO:0000256" key="2">
    <source>
        <dbReference type="SAM" id="MobiDB-lite"/>
    </source>
</evidence>
<proteinExistence type="predicted"/>
<dbReference type="EMBL" id="AVOT02032949">
    <property type="protein sequence ID" value="MBW0526801.1"/>
    <property type="molecule type" value="Genomic_DNA"/>
</dbReference>
<name>A0A9Q3ER31_9BASI</name>
<dbReference type="GO" id="GO:0006397">
    <property type="term" value="P:mRNA processing"/>
    <property type="evidence" value="ECO:0007669"/>
    <property type="project" value="UniProtKB-KW"/>
</dbReference>
<keyword evidence="1" id="KW-0507">mRNA processing</keyword>
<feature type="compositionally biased region" description="Basic and acidic residues" evidence="2">
    <location>
        <begin position="111"/>
        <end position="122"/>
    </location>
</feature>
<evidence type="ECO:0000313" key="3">
    <source>
        <dbReference type="EMBL" id="MBW0526801.1"/>
    </source>
</evidence>
<protein>
    <recommendedName>
        <fullName evidence="5">CCHC-type domain-containing protein</fullName>
    </recommendedName>
</protein>
<dbReference type="GO" id="GO:0003676">
    <property type="term" value="F:nucleic acid binding"/>
    <property type="evidence" value="ECO:0007669"/>
    <property type="project" value="InterPro"/>
</dbReference>
<feature type="region of interest" description="Disordered" evidence="2">
    <location>
        <begin position="94"/>
        <end position="122"/>
    </location>
</feature>